<dbReference type="EMBL" id="KQ459460">
    <property type="protein sequence ID" value="KPJ00639.1"/>
    <property type="molecule type" value="Genomic_DNA"/>
</dbReference>
<feature type="region of interest" description="Disordered" evidence="1">
    <location>
        <begin position="85"/>
        <end position="113"/>
    </location>
</feature>
<dbReference type="AlphaFoldDB" id="A0A194Q5K9"/>
<evidence type="ECO:0000313" key="3">
    <source>
        <dbReference type="Proteomes" id="UP000053268"/>
    </source>
</evidence>
<protein>
    <submittedName>
        <fullName evidence="2">Uncharacterized protein</fullName>
    </submittedName>
</protein>
<proteinExistence type="predicted"/>
<sequence length="127" mass="14200">MGEWGVLVSGRRCGRTVPDEGQRVYRGRRGMQHRRGTELLKTIAASPRHRLTPSTSLYDTCFWSCASVGRPLGYALGLYRERPSCAARRQPPRPPLHLGLQHRPGLPTTSLNDARLAPFDTVLRAQP</sequence>
<gene>
    <name evidence="2" type="ORF">RR46_07478</name>
</gene>
<evidence type="ECO:0000256" key="1">
    <source>
        <dbReference type="SAM" id="MobiDB-lite"/>
    </source>
</evidence>
<reference evidence="2 3" key="1">
    <citation type="journal article" date="2015" name="Nat. Commun.">
        <title>Outbred genome sequencing and CRISPR/Cas9 gene editing in butterflies.</title>
        <authorList>
            <person name="Li X."/>
            <person name="Fan D."/>
            <person name="Zhang W."/>
            <person name="Liu G."/>
            <person name="Zhang L."/>
            <person name="Zhao L."/>
            <person name="Fang X."/>
            <person name="Chen L."/>
            <person name="Dong Y."/>
            <person name="Chen Y."/>
            <person name="Ding Y."/>
            <person name="Zhao R."/>
            <person name="Feng M."/>
            <person name="Zhu Y."/>
            <person name="Feng Y."/>
            <person name="Jiang X."/>
            <person name="Zhu D."/>
            <person name="Xiang H."/>
            <person name="Feng X."/>
            <person name="Li S."/>
            <person name="Wang J."/>
            <person name="Zhang G."/>
            <person name="Kronforst M.R."/>
            <person name="Wang W."/>
        </authorList>
    </citation>
    <scope>NUCLEOTIDE SEQUENCE [LARGE SCALE GENOMIC DNA]</scope>
    <source>
        <strain evidence="2">Ya'a_city_454_Px</strain>
        <tissue evidence="2">Whole body</tissue>
    </source>
</reference>
<name>A0A194Q5K9_PAPXU</name>
<dbReference type="Proteomes" id="UP000053268">
    <property type="component" value="Unassembled WGS sequence"/>
</dbReference>
<keyword evidence="3" id="KW-1185">Reference proteome</keyword>
<accession>A0A194Q5K9</accession>
<evidence type="ECO:0000313" key="2">
    <source>
        <dbReference type="EMBL" id="KPJ00639.1"/>
    </source>
</evidence>
<organism evidence="2 3">
    <name type="scientific">Papilio xuthus</name>
    <name type="common">Asian swallowtail butterfly</name>
    <dbReference type="NCBI Taxonomy" id="66420"/>
    <lineage>
        <taxon>Eukaryota</taxon>
        <taxon>Metazoa</taxon>
        <taxon>Ecdysozoa</taxon>
        <taxon>Arthropoda</taxon>
        <taxon>Hexapoda</taxon>
        <taxon>Insecta</taxon>
        <taxon>Pterygota</taxon>
        <taxon>Neoptera</taxon>
        <taxon>Endopterygota</taxon>
        <taxon>Lepidoptera</taxon>
        <taxon>Glossata</taxon>
        <taxon>Ditrysia</taxon>
        <taxon>Papilionoidea</taxon>
        <taxon>Papilionidae</taxon>
        <taxon>Papilioninae</taxon>
        <taxon>Papilio</taxon>
    </lineage>
</organism>